<name>A0A8J3LKQ8_9ACTN</name>
<dbReference type="Pfam" id="PF07702">
    <property type="entry name" value="UTRA"/>
    <property type="match status" value="1"/>
</dbReference>
<dbReference type="PRINTS" id="PR00035">
    <property type="entry name" value="HTHGNTR"/>
</dbReference>
<dbReference type="RefSeq" id="WP_168077215.1">
    <property type="nucleotide sequence ID" value="NZ_BAAAQJ010000007.1"/>
</dbReference>
<dbReference type="InterPro" id="IPR028978">
    <property type="entry name" value="Chorismate_lyase_/UTRA_dom_sf"/>
</dbReference>
<keyword evidence="3" id="KW-0804">Transcription</keyword>
<proteinExistence type="predicted"/>
<comment type="caution">
    <text evidence="5">The sequence shown here is derived from an EMBL/GenBank/DDBJ whole genome shotgun (WGS) entry which is preliminary data.</text>
</comment>
<evidence type="ECO:0000313" key="5">
    <source>
        <dbReference type="EMBL" id="GIG74993.1"/>
    </source>
</evidence>
<reference evidence="5" key="1">
    <citation type="submission" date="2021-01" db="EMBL/GenBank/DDBJ databases">
        <title>Whole genome shotgun sequence of Planosporangium flavigriseum NBRC 105377.</title>
        <authorList>
            <person name="Komaki H."/>
            <person name="Tamura T."/>
        </authorList>
    </citation>
    <scope>NUCLEOTIDE SEQUENCE</scope>
    <source>
        <strain evidence="5">NBRC 105377</strain>
    </source>
</reference>
<dbReference type="InterPro" id="IPR000524">
    <property type="entry name" value="Tscrpt_reg_HTH_GntR"/>
</dbReference>
<dbReference type="GO" id="GO:0003700">
    <property type="term" value="F:DNA-binding transcription factor activity"/>
    <property type="evidence" value="ECO:0007669"/>
    <property type="project" value="InterPro"/>
</dbReference>
<keyword evidence="1" id="KW-0805">Transcription regulation</keyword>
<dbReference type="GO" id="GO:0003677">
    <property type="term" value="F:DNA binding"/>
    <property type="evidence" value="ECO:0007669"/>
    <property type="project" value="UniProtKB-KW"/>
</dbReference>
<dbReference type="Gene3D" id="1.10.10.10">
    <property type="entry name" value="Winged helix-like DNA-binding domain superfamily/Winged helix DNA-binding domain"/>
    <property type="match status" value="1"/>
</dbReference>
<organism evidence="5 6">
    <name type="scientific">Planosporangium flavigriseum</name>
    <dbReference type="NCBI Taxonomy" id="373681"/>
    <lineage>
        <taxon>Bacteria</taxon>
        <taxon>Bacillati</taxon>
        <taxon>Actinomycetota</taxon>
        <taxon>Actinomycetes</taxon>
        <taxon>Micromonosporales</taxon>
        <taxon>Micromonosporaceae</taxon>
        <taxon>Planosporangium</taxon>
    </lineage>
</organism>
<dbReference type="AlphaFoldDB" id="A0A8J3LKQ8"/>
<dbReference type="Gene3D" id="3.40.1410.10">
    <property type="entry name" value="Chorismate lyase-like"/>
    <property type="match status" value="1"/>
</dbReference>
<dbReference type="GO" id="GO:0045892">
    <property type="term" value="P:negative regulation of DNA-templated transcription"/>
    <property type="evidence" value="ECO:0007669"/>
    <property type="project" value="TreeGrafter"/>
</dbReference>
<dbReference type="PANTHER" id="PTHR44846:SF17">
    <property type="entry name" value="GNTR-FAMILY TRANSCRIPTIONAL REGULATOR"/>
    <property type="match status" value="1"/>
</dbReference>
<dbReference type="InterPro" id="IPR011663">
    <property type="entry name" value="UTRA"/>
</dbReference>
<dbReference type="InterPro" id="IPR050679">
    <property type="entry name" value="Bact_HTH_transcr_reg"/>
</dbReference>
<dbReference type="SUPFAM" id="SSF46785">
    <property type="entry name" value="Winged helix' DNA-binding domain"/>
    <property type="match status" value="1"/>
</dbReference>
<evidence type="ECO:0000256" key="1">
    <source>
        <dbReference type="ARBA" id="ARBA00023015"/>
    </source>
</evidence>
<sequence>MSINPGAAEFPHRQIAAELRARIHRGDWAAGERLPSIPALAEMYGVAKQTVQRTIDQLRVEGLLITKPGSGTYVRGTKRRLNRLTRGRYGSQRGYHADLAARYRQQLIYVGRAPAPAEVAEAFGVSPGTELLTRRHLVRTGDAPVEVGASWLRPTDTAGTSLERPEVFGRPLYQEVEDVTGRRYITATDHLSARLPTREEAEVLQIRPDTPVLVLLHVAFDGDHRPIEVAQATWPGPMTTLTEEYRVPGVRPELPDEPGLALG</sequence>
<feature type="domain" description="HTH gntR-type" evidence="4">
    <location>
        <begin position="9"/>
        <end position="77"/>
    </location>
</feature>
<protein>
    <submittedName>
        <fullName evidence="5">GntR family transcriptional regulator</fullName>
    </submittedName>
</protein>
<accession>A0A8J3LKQ8</accession>
<dbReference type="SMART" id="SM00345">
    <property type="entry name" value="HTH_GNTR"/>
    <property type="match status" value="1"/>
</dbReference>
<dbReference type="SMART" id="SM00866">
    <property type="entry name" value="UTRA"/>
    <property type="match status" value="1"/>
</dbReference>
<dbReference type="Proteomes" id="UP000653674">
    <property type="component" value="Unassembled WGS sequence"/>
</dbReference>
<dbReference type="InterPro" id="IPR036388">
    <property type="entry name" value="WH-like_DNA-bd_sf"/>
</dbReference>
<keyword evidence="6" id="KW-1185">Reference proteome</keyword>
<keyword evidence="2" id="KW-0238">DNA-binding</keyword>
<gene>
    <name evidence="5" type="ORF">Pfl04_33970</name>
</gene>
<dbReference type="PANTHER" id="PTHR44846">
    <property type="entry name" value="MANNOSYL-D-GLYCERATE TRANSPORT/METABOLISM SYSTEM REPRESSOR MNGR-RELATED"/>
    <property type="match status" value="1"/>
</dbReference>
<dbReference type="InterPro" id="IPR036390">
    <property type="entry name" value="WH_DNA-bd_sf"/>
</dbReference>
<dbReference type="EMBL" id="BONU01000025">
    <property type="protein sequence ID" value="GIG74993.1"/>
    <property type="molecule type" value="Genomic_DNA"/>
</dbReference>
<dbReference type="Pfam" id="PF00392">
    <property type="entry name" value="GntR"/>
    <property type="match status" value="1"/>
</dbReference>
<evidence type="ECO:0000256" key="2">
    <source>
        <dbReference type="ARBA" id="ARBA00023125"/>
    </source>
</evidence>
<evidence type="ECO:0000259" key="4">
    <source>
        <dbReference type="PROSITE" id="PS50949"/>
    </source>
</evidence>
<dbReference type="CDD" id="cd07377">
    <property type="entry name" value="WHTH_GntR"/>
    <property type="match status" value="1"/>
</dbReference>
<evidence type="ECO:0000313" key="6">
    <source>
        <dbReference type="Proteomes" id="UP000653674"/>
    </source>
</evidence>
<dbReference type="PROSITE" id="PS50949">
    <property type="entry name" value="HTH_GNTR"/>
    <property type="match status" value="1"/>
</dbReference>
<dbReference type="SUPFAM" id="SSF64288">
    <property type="entry name" value="Chorismate lyase-like"/>
    <property type="match status" value="1"/>
</dbReference>
<evidence type="ECO:0000256" key="3">
    <source>
        <dbReference type="ARBA" id="ARBA00023163"/>
    </source>
</evidence>